<name>A0A812ZFS8_9DINO</name>
<reference evidence="1" key="1">
    <citation type="submission" date="2021-02" db="EMBL/GenBank/DDBJ databases">
        <authorList>
            <person name="Dougan E. K."/>
            <person name="Rhodes N."/>
            <person name="Thang M."/>
            <person name="Chan C."/>
        </authorList>
    </citation>
    <scope>NUCLEOTIDE SEQUENCE</scope>
</reference>
<evidence type="ECO:0000313" key="1">
    <source>
        <dbReference type="EMBL" id="CAE7826738.1"/>
    </source>
</evidence>
<sequence length="462" mass="52304">TCLHLAHCQTTEMDCTAEALSDLLRPWVEISSIASICGDNAKNMVACARRLAEQSPHPLLALRCHEHGAQLLLKDIREAMPYVKNATTEIHAAIKWLRKQKKLIGKVRAAGIVIQHRRKTRHNSWTTMTCKWLQHKAAVVRIARAHGVERLGHTDRQRRRAAQMLQVWEQHALEARARRFLPVLFLLTQLSKACACARLPEVYNLWKLAEAQLREVVQTADFRDTNETEAQVRARRDELKEIVRKRLDMLCDETVKAAAAFDPRHLARLAAGGEEPLWLQAAFVSATDALLPMYYGADAECLEAVCGHLQEYRERRGMFARLREWPDATASLENVIRWWQHRQPSALLKKVAVKLWASVASQGAAERAWAVANRIKSPIRNRLSLETQQELQQVSLNMPMLLPDLKEAPNPCLSRCMAYTSLPTVNLAKFTRRDGVQGQDIWPEDDAMSLISSSSSSSTDAD</sequence>
<comment type="caution">
    <text evidence="1">The sequence shown here is derived from an EMBL/GenBank/DDBJ whole genome shotgun (WGS) entry which is preliminary data.</text>
</comment>
<evidence type="ECO:0000313" key="2">
    <source>
        <dbReference type="Proteomes" id="UP000601435"/>
    </source>
</evidence>
<evidence type="ECO:0008006" key="3">
    <source>
        <dbReference type="Google" id="ProtNLM"/>
    </source>
</evidence>
<protein>
    <recommendedName>
        <fullName evidence="3">DUF659 domain-containing protein</fullName>
    </recommendedName>
</protein>
<keyword evidence="2" id="KW-1185">Reference proteome</keyword>
<gene>
    <name evidence="1" type="ORF">SNEC2469_LOCUS24664</name>
</gene>
<dbReference type="Proteomes" id="UP000601435">
    <property type="component" value="Unassembled WGS sequence"/>
</dbReference>
<accession>A0A812ZFS8</accession>
<proteinExistence type="predicted"/>
<dbReference type="OrthoDB" id="10312067at2759"/>
<dbReference type="InterPro" id="IPR012337">
    <property type="entry name" value="RNaseH-like_sf"/>
</dbReference>
<organism evidence="1 2">
    <name type="scientific">Symbiodinium necroappetens</name>
    <dbReference type="NCBI Taxonomy" id="1628268"/>
    <lineage>
        <taxon>Eukaryota</taxon>
        <taxon>Sar</taxon>
        <taxon>Alveolata</taxon>
        <taxon>Dinophyceae</taxon>
        <taxon>Suessiales</taxon>
        <taxon>Symbiodiniaceae</taxon>
        <taxon>Symbiodinium</taxon>
    </lineage>
</organism>
<dbReference type="SUPFAM" id="SSF53098">
    <property type="entry name" value="Ribonuclease H-like"/>
    <property type="match status" value="1"/>
</dbReference>
<dbReference type="EMBL" id="CAJNJA010047818">
    <property type="protein sequence ID" value="CAE7826738.1"/>
    <property type="molecule type" value="Genomic_DNA"/>
</dbReference>
<feature type="non-terminal residue" evidence="1">
    <location>
        <position position="462"/>
    </location>
</feature>
<dbReference type="AlphaFoldDB" id="A0A812ZFS8"/>